<reference evidence="8" key="2">
    <citation type="submission" date="2025-09" db="UniProtKB">
        <authorList>
            <consortium name="Ensembl"/>
        </authorList>
    </citation>
    <scope>IDENTIFICATION</scope>
</reference>
<dbReference type="PANTHER" id="PTHR11595:SF86">
    <property type="entry name" value="ELONGATION FACTOR 1-DELTA ISOFORM X1"/>
    <property type="match status" value="1"/>
</dbReference>
<dbReference type="Pfam" id="PF00736">
    <property type="entry name" value="EF1_GNE"/>
    <property type="match status" value="1"/>
</dbReference>
<dbReference type="InterPro" id="IPR001326">
    <property type="entry name" value="Transl_elong_EF1B_B/D_CS"/>
</dbReference>
<evidence type="ECO:0000256" key="4">
    <source>
        <dbReference type="RuleBase" id="RU003791"/>
    </source>
</evidence>
<dbReference type="GO" id="GO:0003746">
    <property type="term" value="F:translation elongation factor activity"/>
    <property type="evidence" value="ECO:0007669"/>
    <property type="project" value="UniProtKB-KW"/>
</dbReference>
<sequence>MTFTLRMTSAECLAQERIWFDKPRYDEAERQFYERMNGPTQPKQDTGANSILQDIARARENIQKSLAGSGGGSAADYGELTDRMKNLELENQSLHKVVEELRSALSKVESRVSALEKRSTTPTVNGTSPAAPQKAPPAPAKQEEEDEDDIDLFGSDEEVDEEAERLKEQRLQEYAAKKAKKPALIAKSSILLDVKPWDDETDMAKLEECVRSVQVDGLLWGASKLVPVGYGIKKLQINCVVEDDKVGTDFLEEEITKFEDYVQSVDVAAFNKI</sequence>
<feature type="region of interest" description="Disordered" evidence="5">
    <location>
        <begin position="111"/>
        <end position="148"/>
    </location>
</feature>
<accession>A0A8C1CWA1</accession>
<dbReference type="CDD" id="cd00292">
    <property type="entry name" value="EF1B"/>
    <property type="match status" value="1"/>
</dbReference>
<organism evidence="8 9">
    <name type="scientific">Cyprinus carpio carpio</name>
    <dbReference type="NCBI Taxonomy" id="630221"/>
    <lineage>
        <taxon>Eukaryota</taxon>
        <taxon>Metazoa</taxon>
        <taxon>Chordata</taxon>
        <taxon>Craniata</taxon>
        <taxon>Vertebrata</taxon>
        <taxon>Euteleostomi</taxon>
        <taxon>Actinopterygii</taxon>
        <taxon>Neopterygii</taxon>
        <taxon>Teleostei</taxon>
        <taxon>Ostariophysi</taxon>
        <taxon>Cypriniformes</taxon>
        <taxon>Cyprinidae</taxon>
        <taxon>Cyprininae</taxon>
        <taxon>Cyprinus</taxon>
    </lineage>
</organism>
<dbReference type="InterPro" id="IPR014717">
    <property type="entry name" value="Transl_elong_EF1B/ribsomal_bS6"/>
</dbReference>
<dbReference type="Ensembl" id="ENSCCRT00000057885.2">
    <property type="protein sequence ID" value="ENSCCRP00000053397.2"/>
    <property type="gene ID" value="ENSCCRG00000028541.2"/>
</dbReference>
<evidence type="ECO:0000256" key="5">
    <source>
        <dbReference type="SAM" id="MobiDB-lite"/>
    </source>
</evidence>
<feature type="domain" description="Translation elongation factor EF1B beta/delta subunit guanine nucleotide exchange" evidence="6">
    <location>
        <begin position="187"/>
        <end position="273"/>
    </location>
</feature>
<dbReference type="InterPro" id="IPR049720">
    <property type="entry name" value="EF1B_bsu/dsu"/>
</dbReference>
<dbReference type="Pfam" id="PF10587">
    <property type="entry name" value="EF-1_beta_acid"/>
    <property type="match status" value="1"/>
</dbReference>
<name>A0A8C1CWA1_CYPCA</name>
<dbReference type="InterPro" id="IPR018940">
    <property type="entry name" value="EF-1_beta_acid_region_euk"/>
</dbReference>
<evidence type="ECO:0000313" key="8">
    <source>
        <dbReference type="Ensembl" id="ENSCCRP00000053397.2"/>
    </source>
</evidence>
<dbReference type="Proteomes" id="UP001108240">
    <property type="component" value="Unplaced"/>
</dbReference>
<dbReference type="SMART" id="SM01182">
    <property type="entry name" value="EF-1_beta_acid"/>
    <property type="match status" value="1"/>
</dbReference>
<dbReference type="FunFam" id="3.30.70.60:FF:000001">
    <property type="entry name" value="Elongation factor 1-beta 1 like"/>
    <property type="match status" value="1"/>
</dbReference>
<dbReference type="OMA" id="EKMFHEV"/>
<dbReference type="GeneTree" id="ENSGT00950000183014"/>
<dbReference type="GO" id="GO:0005853">
    <property type="term" value="C:eukaryotic translation elongation factor 1 complex"/>
    <property type="evidence" value="ECO:0007669"/>
    <property type="project" value="InterPro"/>
</dbReference>
<reference evidence="8" key="1">
    <citation type="submission" date="2025-08" db="UniProtKB">
        <authorList>
            <consortium name="Ensembl"/>
        </authorList>
    </citation>
    <scope>IDENTIFICATION</scope>
</reference>
<dbReference type="PROSITE" id="PS00825">
    <property type="entry name" value="EF1BD_2"/>
    <property type="match status" value="1"/>
</dbReference>
<feature type="domain" description="Elongation factor 1 beta central acidic region eukaryote" evidence="7">
    <location>
        <begin position="152"/>
        <end position="178"/>
    </location>
</feature>
<protein>
    <submittedName>
        <fullName evidence="8">Eukaryotic translation elongation factor 1 delta b (guanine nucleotide exchange protein)</fullName>
    </submittedName>
</protein>
<keyword evidence="9" id="KW-1185">Reference proteome</keyword>
<dbReference type="GO" id="GO:0005829">
    <property type="term" value="C:cytosol"/>
    <property type="evidence" value="ECO:0007669"/>
    <property type="project" value="TreeGrafter"/>
</dbReference>
<keyword evidence="3 4" id="KW-0648">Protein biosynthesis</keyword>
<dbReference type="SMART" id="SM00888">
    <property type="entry name" value="EF1_GNE"/>
    <property type="match status" value="1"/>
</dbReference>
<dbReference type="GO" id="GO:0005085">
    <property type="term" value="F:guanyl-nucleotide exchange factor activity"/>
    <property type="evidence" value="ECO:0007669"/>
    <property type="project" value="TreeGrafter"/>
</dbReference>
<keyword evidence="2 4" id="KW-0251">Elongation factor</keyword>
<evidence type="ECO:0000313" key="9">
    <source>
        <dbReference type="Proteomes" id="UP001108240"/>
    </source>
</evidence>
<evidence type="ECO:0000256" key="3">
    <source>
        <dbReference type="ARBA" id="ARBA00022917"/>
    </source>
</evidence>
<evidence type="ECO:0000256" key="2">
    <source>
        <dbReference type="ARBA" id="ARBA00022768"/>
    </source>
</evidence>
<comment type="similarity">
    <text evidence="1 4">Belongs to the EF-1-beta/EF-1-delta family.</text>
</comment>
<dbReference type="InterPro" id="IPR014038">
    <property type="entry name" value="EF1B_bsu/dsu_GNE"/>
</dbReference>
<evidence type="ECO:0000259" key="7">
    <source>
        <dbReference type="SMART" id="SM01182"/>
    </source>
</evidence>
<dbReference type="SUPFAM" id="SSF54984">
    <property type="entry name" value="eEF-1beta-like"/>
    <property type="match status" value="1"/>
</dbReference>
<dbReference type="PANTHER" id="PTHR11595">
    <property type="entry name" value="EF-HAND AND COILED-COIL DOMAIN-CONTAINING FAMILY MEMBER"/>
    <property type="match status" value="1"/>
</dbReference>
<proteinExistence type="inferred from homology"/>
<dbReference type="AlphaFoldDB" id="A0A8C1CWA1"/>
<dbReference type="Gene3D" id="3.30.70.60">
    <property type="match status" value="1"/>
</dbReference>
<evidence type="ECO:0000256" key="1">
    <source>
        <dbReference type="ARBA" id="ARBA00007411"/>
    </source>
</evidence>
<evidence type="ECO:0000259" key="6">
    <source>
        <dbReference type="SMART" id="SM00888"/>
    </source>
</evidence>
<dbReference type="InterPro" id="IPR036219">
    <property type="entry name" value="eEF-1beta-like_sf"/>
</dbReference>
<dbReference type="PROSITE" id="PS00824">
    <property type="entry name" value="EF1BD_1"/>
    <property type="match status" value="1"/>
</dbReference>